<dbReference type="PROSITE" id="PS51819">
    <property type="entry name" value="VOC"/>
    <property type="match status" value="1"/>
</dbReference>
<name>A0A2W5SAB8_VARPD</name>
<dbReference type="InterPro" id="IPR029068">
    <property type="entry name" value="Glyas_Bleomycin-R_OHBP_Dase"/>
</dbReference>
<gene>
    <name evidence="2" type="ORF">DI563_06730</name>
</gene>
<dbReference type="PANTHER" id="PTHR35006:SF1">
    <property type="entry name" value="BLL2941 PROTEIN"/>
    <property type="match status" value="1"/>
</dbReference>
<feature type="domain" description="VOC" evidence="1">
    <location>
        <begin position="1"/>
        <end position="134"/>
    </location>
</feature>
<protein>
    <submittedName>
        <fullName evidence="2">Glyoxalase</fullName>
    </submittedName>
</protein>
<organism evidence="2 3">
    <name type="scientific">Variovorax paradoxus</name>
    <dbReference type="NCBI Taxonomy" id="34073"/>
    <lineage>
        <taxon>Bacteria</taxon>
        <taxon>Pseudomonadati</taxon>
        <taxon>Pseudomonadota</taxon>
        <taxon>Betaproteobacteria</taxon>
        <taxon>Burkholderiales</taxon>
        <taxon>Comamonadaceae</taxon>
        <taxon>Variovorax</taxon>
    </lineage>
</organism>
<dbReference type="Pfam" id="PF00903">
    <property type="entry name" value="Glyoxalase"/>
    <property type="match status" value="1"/>
</dbReference>
<dbReference type="InterPro" id="IPR004360">
    <property type="entry name" value="Glyas_Fos-R_dOase_dom"/>
</dbReference>
<dbReference type="SUPFAM" id="SSF54593">
    <property type="entry name" value="Glyoxalase/Bleomycin resistance protein/Dihydroxybiphenyl dioxygenase"/>
    <property type="match status" value="1"/>
</dbReference>
<comment type="caution">
    <text evidence="2">The sequence shown here is derived from an EMBL/GenBank/DDBJ whole genome shotgun (WGS) entry which is preliminary data.</text>
</comment>
<dbReference type="CDD" id="cd07262">
    <property type="entry name" value="VOC_like"/>
    <property type="match status" value="1"/>
</dbReference>
<dbReference type="InterPro" id="IPR037523">
    <property type="entry name" value="VOC_core"/>
</dbReference>
<dbReference type="PANTHER" id="PTHR35006">
    <property type="entry name" value="GLYOXALASE FAMILY PROTEIN (AFU_ORTHOLOGUE AFUA_5G14830)"/>
    <property type="match status" value="1"/>
</dbReference>
<dbReference type="Proteomes" id="UP000249135">
    <property type="component" value="Unassembled WGS sequence"/>
</dbReference>
<reference evidence="2 3" key="1">
    <citation type="submission" date="2017-08" db="EMBL/GenBank/DDBJ databases">
        <title>Infants hospitalized years apart are colonized by the same room-sourced microbial strains.</title>
        <authorList>
            <person name="Brooks B."/>
            <person name="Olm M.R."/>
            <person name="Firek B.A."/>
            <person name="Baker R."/>
            <person name="Thomas B.C."/>
            <person name="Morowitz M.J."/>
            <person name="Banfield J.F."/>
        </authorList>
    </citation>
    <scope>NUCLEOTIDE SEQUENCE [LARGE SCALE GENOMIC DNA]</scope>
    <source>
        <strain evidence="2">S2_005_003_R2_41</strain>
    </source>
</reference>
<accession>A0A2W5SAB8</accession>
<dbReference type="AlphaFoldDB" id="A0A2W5SAB8"/>
<evidence type="ECO:0000313" key="3">
    <source>
        <dbReference type="Proteomes" id="UP000249135"/>
    </source>
</evidence>
<evidence type="ECO:0000313" key="2">
    <source>
        <dbReference type="EMBL" id="PZQ76593.1"/>
    </source>
</evidence>
<sequence length="141" mass="15193">MLSHVFIGVADFDRAFAFYEPLMARLGHRLRFVERAGESPPLVQHWCGWQAADADRPLLLVGTAFDGQPATPGHGQMVALLAPDRATVDAVHAMALSLGARCDGPPGPRPHYHANYYGAYVRDPDGNKLCVCCHAAEDAAA</sequence>
<evidence type="ECO:0000259" key="1">
    <source>
        <dbReference type="PROSITE" id="PS51819"/>
    </source>
</evidence>
<dbReference type="Gene3D" id="3.10.180.10">
    <property type="entry name" value="2,3-Dihydroxybiphenyl 1,2-Dioxygenase, domain 1"/>
    <property type="match status" value="1"/>
</dbReference>
<dbReference type="EMBL" id="QFPP01000048">
    <property type="protein sequence ID" value="PZQ76593.1"/>
    <property type="molecule type" value="Genomic_DNA"/>
</dbReference>
<proteinExistence type="predicted"/>